<feature type="transmembrane region" description="Helical" evidence="1">
    <location>
        <begin position="101"/>
        <end position="129"/>
    </location>
</feature>
<reference evidence="2 3" key="1">
    <citation type="submission" date="2021-01" db="EMBL/GenBank/DDBJ databases">
        <title>Whole genome shotgun sequence of Catellatospora bangladeshensis NBRC 107357.</title>
        <authorList>
            <person name="Komaki H."/>
            <person name="Tamura T."/>
        </authorList>
    </citation>
    <scope>NUCLEOTIDE SEQUENCE [LARGE SCALE GENOMIC DNA]</scope>
    <source>
        <strain evidence="2 3">NBRC 107357</strain>
    </source>
</reference>
<keyword evidence="3" id="KW-1185">Reference proteome</keyword>
<sequence>MRAVRGGARRGGGAGPGLAGWHWGSAGRLPSVAAMSMQWLSRFGAVCGVVLGLSLGVPGAVETFTGETAVTSFVVGLGAAFGAPALLAFQLRQAEAAGRFGAVAFAVNLIGLGLFTGVAFALNLVVFFLDPAVAESVLAGPTRLAVLGSAVVFVVGTVLFGVSMARSRVLPRIPAWGYASTLTALALLAAQPDSVLTSLVHVLACVSVVWLSLSVWPVPSRP</sequence>
<comment type="caution">
    <text evidence="2">The sequence shown here is derived from an EMBL/GenBank/DDBJ whole genome shotgun (WGS) entry which is preliminary data.</text>
</comment>
<keyword evidence="1" id="KW-0472">Membrane</keyword>
<feature type="transmembrane region" description="Helical" evidence="1">
    <location>
        <begin position="175"/>
        <end position="192"/>
    </location>
</feature>
<keyword evidence="1" id="KW-1133">Transmembrane helix</keyword>
<organism evidence="2 3">
    <name type="scientific">Catellatospora bangladeshensis</name>
    <dbReference type="NCBI Taxonomy" id="310355"/>
    <lineage>
        <taxon>Bacteria</taxon>
        <taxon>Bacillati</taxon>
        <taxon>Actinomycetota</taxon>
        <taxon>Actinomycetes</taxon>
        <taxon>Micromonosporales</taxon>
        <taxon>Micromonosporaceae</taxon>
        <taxon>Catellatospora</taxon>
    </lineage>
</organism>
<keyword evidence="1" id="KW-0812">Transmembrane</keyword>
<dbReference type="AlphaFoldDB" id="A0A8J3NLU3"/>
<dbReference type="Proteomes" id="UP000601223">
    <property type="component" value="Unassembled WGS sequence"/>
</dbReference>
<proteinExistence type="predicted"/>
<feature type="transmembrane region" description="Helical" evidence="1">
    <location>
        <begin position="144"/>
        <end position="163"/>
    </location>
</feature>
<dbReference type="EMBL" id="BONF01000037">
    <property type="protein sequence ID" value="GIF84388.1"/>
    <property type="molecule type" value="Genomic_DNA"/>
</dbReference>
<feature type="transmembrane region" description="Helical" evidence="1">
    <location>
        <begin position="69"/>
        <end position="89"/>
    </location>
</feature>
<evidence type="ECO:0000256" key="1">
    <source>
        <dbReference type="SAM" id="Phobius"/>
    </source>
</evidence>
<feature type="transmembrane region" description="Helical" evidence="1">
    <location>
        <begin position="39"/>
        <end position="57"/>
    </location>
</feature>
<protein>
    <submittedName>
        <fullName evidence="2">Uncharacterized protein</fullName>
    </submittedName>
</protein>
<gene>
    <name evidence="2" type="ORF">Cba03nite_57370</name>
</gene>
<accession>A0A8J3NLU3</accession>
<evidence type="ECO:0000313" key="2">
    <source>
        <dbReference type="EMBL" id="GIF84388.1"/>
    </source>
</evidence>
<evidence type="ECO:0000313" key="3">
    <source>
        <dbReference type="Proteomes" id="UP000601223"/>
    </source>
</evidence>
<feature type="transmembrane region" description="Helical" evidence="1">
    <location>
        <begin position="198"/>
        <end position="218"/>
    </location>
</feature>
<name>A0A8J3NLU3_9ACTN</name>